<feature type="binding site" evidence="11">
    <location>
        <position position="312"/>
    </location>
    <ligand>
        <name>S-adenosyl-L-methionine</name>
        <dbReference type="ChEBI" id="CHEBI:59789"/>
    </ligand>
</feature>
<dbReference type="KEGG" id="dpl:KGM_205828"/>
<dbReference type="Proteomes" id="UP000007151">
    <property type="component" value="Unassembled WGS sequence"/>
</dbReference>
<dbReference type="InterPro" id="IPR056744">
    <property type="entry name" value="TRM5/TYW2-like_N"/>
</dbReference>
<keyword evidence="7 11" id="KW-0496">Mitochondrion</keyword>
<dbReference type="Pfam" id="PF02475">
    <property type="entry name" value="TRM5-TYW2_MTfase"/>
    <property type="match status" value="1"/>
</dbReference>
<name>A0A212ES03_DANPL</name>
<dbReference type="SUPFAM" id="SSF53335">
    <property type="entry name" value="S-adenosyl-L-methionine-dependent methyltransferases"/>
    <property type="match status" value="1"/>
</dbReference>
<proteinExistence type="inferred from homology"/>
<dbReference type="AlphaFoldDB" id="A0A212ES03"/>
<evidence type="ECO:0000256" key="11">
    <source>
        <dbReference type="HAMAP-Rule" id="MF_03152"/>
    </source>
</evidence>
<keyword evidence="2 11" id="KW-0963">Cytoplasm</keyword>
<keyword evidence="4 11" id="KW-0808">Transferase</keyword>
<dbReference type="InParanoid" id="A0A212ES03"/>
<dbReference type="HAMAP" id="MF_03152">
    <property type="entry name" value="TRM5"/>
    <property type="match status" value="1"/>
</dbReference>
<feature type="domain" description="SAM-dependent methyltransferase TRM5/TYW2-type" evidence="12">
    <location>
        <begin position="122"/>
        <end position="398"/>
    </location>
</feature>
<evidence type="ECO:0000256" key="1">
    <source>
        <dbReference type="ARBA" id="ARBA00009775"/>
    </source>
</evidence>
<evidence type="ECO:0000313" key="14">
    <source>
        <dbReference type="Proteomes" id="UP000007151"/>
    </source>
</evidence>
<evidence type="ECO:0000256" key="3">
    <source>
        <dbReference type="ARBA" id="ARBA00022603"/>
    </source>
</evidence>
<accession>A0A212ES03</accession>
<evidence type="ECO:0000256" key="2">
    <source>
        <dbReference type="ARBA" id="ARBA00022490"/>
    </source>
</evidence>
<evidence type="ECO:0000259" key="12">
    <source>
        <dbReference type="PROSITE" id="PS51684"/>
    </source>
</evidence>
<dbReference type="GO" id="GO:0070901">
    <property type="term" value="P:mitochondrial tRNA methylation"/>
    <property type="evidence" value="ECO:0007669"/>
    <property type="project" value="TreeGrafter"/>
</dbReference>
<comment type="subcellular location">
    <subcellularLocation>
        <location evidence="11">Mitochondrion matrix</location>
    </subcellularLocation>
    <subcellularLocation>
        <location evidence="11">Nucleus</location>
    </subcellularLocation>
    <subcellularLocation>
        <location evidence="11">Cytoplasm</location>
    </subcellularLocation>
    <text evidence="11">Predominantly in the mitochondria and in the nucleus.</text>
</comment>
<keyword evidence="6 11" id="KW-0819">tRNA processing</keyword>
<dbReference type="InterPro" id="IPR056743">
    <property type="entry name" value="TRM5-TYW2-like_MTfase"/>
</dbReference>
<dbReference type="Gene3D" id="3.30.300.110">
    <property type="entry name" value="Met-10+ protein-like domains"/>
    <property type="match status" value="1"/>
</dbReference>
<evidence type="ECO:0000256" key="9">
    <source>
        <dbReference type="ARBA" id="ARBA00045951"/>
    </source>
</evidence>
<dbReference type="EMBL" id="AGBW02012888">
    <property type="protein sequence ID" value="OWR44286.1"/>
    <property type="molecule type" value="Genomic_DNA"/>
</dbReference>
<comment type="subunit">
    <text evidence="11">Monomer.</text>
</comment>
<dbReference type="PANTHER" id="PTHR23245:SF36">
    <property type="entry name" value="TRNA (GUANINE(37)-N1)-METHYLTRANSFERASE"/>
    <property type="match status" value="1"/>
</dbReference>
<dbReference type="InterPro" id="IPR029063">
    <property type="entry name" value="SAM-dependent_MTases_sf"/>
</dbReference>
<keyword evidence="14" id="KW-1185">Reference proteome</keyword>
<keyword evidence="3 11" id="KW-0489">Methyltransferase</keyword>
<dbReference type="Pfam" id="PF25133">
    <property type="entry name" value="TYW2_N_2"/>
    <property type="match status" value="1"/>
</dbReference>
<dbReference type="GO" id="GO:0005634">
    <property type="term" value="C:nucleus"/>
    <property type="evidence" value="ECO:0007669"/>
    <property type="project" value="UniProtKB-SubCell"/>
</dbReference>
<comment type="caution">
    <text evidence="13">The sequence shown here is derived from an EMBL/GenBank/DDBJ whole genome shotgun (WGS) entry which is preliminary data.</text>
</comment>
<dbReference type="InterPro" id="IPR030382">
    <property type="entry name" value="MeTrfase_TRM5/TYW2"/>
</dbReference>
<dbReference type="FunCoup" id="A0A212ES03">
    <property type="interactions" value="1022"/>
</dbReference>
<dbReference type="GO" id="GO:0005759">
    <property type="term" value="C:mitochondrial matrix"/>
    <property type="evidence" value="ECO:0007669"/>
    <property type="project" value="UniProtKB-SubCell"/>
</dbReference>
<dbReference type="eggNOG" id="KOG2078">
    <property type="taxonomic scope" value="Eukaryota"/>
</dbReference>
<dbReference type="GO" id="GO:0052906">
    <property type="term" value="F:tRNA (guanine(37)-N1)-methyltransferase activity"/>
    <property type="evidence" value="ECO:0007669"/>
    <property type="project" value="UniProtKB-UniRule"/>
</dbReference>
<dbReference type="GO" id="GO:0002939">
    <property type="term" value="P:tRNA N1-guanine methylation"/>
    <property type="evidence" value="ECO:0007669"/>
    <property type="project" value="TreeGrafter"/>
</dbReference>
<dbReference type="FunFam" id="3.30.300.110:FF:000001">
    <property type="entry name" value="tRNA (guanine(37)-N1)-methyltransferase"/>
    <property type="match status" value="1"/>
</dbReference>
<sequence>MKILDRKNFSRYIKVPILKVSDEYLSKVTQICKPYFLKLENFKPVQNVPGNIENSSKYIYFDPDKVDKWSDIAKEDQTKLDNYDISEKDFDKHEIQLTYDNFKYDTIFKSVLPENEEIVSGFSQIGHIIHLNLREHLLEYSQLIGQVLVDKIKTCRTVVNKSNIIDNTYRNFSMEVIAGDKDFMVTVKENRCNFTFDFSKVYWNPRLCKEHERILELLQSGDVLFDVFCGVGPFAIPAAKYKCRVFANDLNPESFKWLNHNAKINKLNMNNFKSYNIDGKDFLCNNFKTFIIDCCNGTEKLEPGAKIHLTMNLPALAVEFLRHFKGLISESAAENKLTNDIIVYVYCFANGDDPYSVAKSMINDNLGENISKHILEVFKVRNVSPKKEMMRVTLKINDILFQSDAEANPEPPNKKQCLDS</sequence>
<evidence type="ECO:0000313" key="13">
    <source>
        <dbReference type="EMBL" id="OWR44286.1"/>
    </source>
</evidence>
<dbReference type="CDD" id="cd02440">
    <property type="entry name" value="AdoMet_MTases"/>
    <property type="match status" value="1"/>
</dbReference>
<dbReference type="Gene3D" id="3.40.50.150">
    <property type="entry name" value="Vaccinia Virus protein VP39"/>
    <property type="match status" value="1"/>
</dbReference>
<evidence type="ECO:0000256" key="4">
    <source>
        <dbReference type="ARBA" id="ARBA00022679"/>
    </source>
</evidence>
<feature type="binding site" evidence="11">
    <location>
        <begin position="278"/>
        <end position="279"/>
    </location>
    <ligand>
        <name>S-adenosyl-L-methionine</name>
        <dbReference type="ChEBI" id="CHEBI:59789"/>
    </ligand>
</feature>
<evidence type="ECO:0000256" key="10">
    <source>
        <dbReference type="ARBA" id="ARBA00047783"/>
    </source>
</evidence>
<comment type="function">
    <text evidence="11">Specifically methylates the N1 position of guanosine-37 in various cytoplasmic and mitochondrial tRNAs. Methylation is not dependent on the nature of the nucleoside 5' of the target nucleoside. This is the first step in the biosynthesis of wybutosine (yW), a modified base adjacent to the anticodon of tRNAs and required for accurate decoding.</text>
</comment>
<protein>
    <recommendedName>
        <fullName evidence="11">tRNA (guanine(37)-N1)-methyltransferase</fullName>
        <ecNumber evidence="11">2.1.1.228</ecNumber>
    </recommendedName>
    <alternativeName>
        <fullName evidence="11">M1G-methyltransferase</fullName>
    </alternativeName>
    <alternativeName>
        <fullName evidence="11">tRNA [GM37] methyltransferase</fullName>
    </alternativeName>
    <alternativeName>
        <fullName evidence="11">tRNA methyltransferase 5 homolog</fullName>
    </alternativeName>
</protein>
<evidence type="ECO:0000256" key="5">
    <source>
        <dbReference type="ARBA" id="ARBA00022691"/>
    </source>
</evidence>
<dbReference type="STRING" id="278856.A0A212ES03"/>
<dbReference type="InterPro" id="IPR025792">
    <property type="entry name" value="tRNA_Gua_MeTrfase_euk"/>
</dbReference>
<reference evidence="13 14" key="1">
    <citation type="journal article" date="2011" name="Cell">
        <title>The monarch butterfly genome yields insights into long-distance migration.</title>
        <authorList>
            <person name="Zhan S."/>
            <person name="Merlin C."/>
            <person name="Boore J.L."/>
            <person name="Reppert S.M."/>
        </authorList>
    </citation>
    <scope>NUCLEOTIDE SEQUENCE [LARGE SCALE GENOMIC DNA]</scope>
    <source>
        <strain evidence="13">F-2</strain>
    </source>
</reference>
<comment type="similarity">
    <text evidence="1">Belongs to the class I-like SAM-binding methyltransferase superfamily. TRM5/TYW2 family.</text>
</comment>
<dbReference type="EC" id="2.1.1.228" evidence="11"/>
<organism evidence="13 14">
    <name type="scientific">Danaus plexippus plexippus</name>
    <dbReference type="NCBI Taxonomy" id="278856"/>
    <lineage>
        <taxon>Eukaryota</taxon>
        <taxon>Metazoa</taxon>
        <taxon>Ecdysozoa</taxon>
        <taxon>Arthropoda</taxon>
        <taxon>Hexapoda</taxon>
        <taxon>Insecta</taxon>
        <taxon>Pterygota</taxon>
        <taxon>Neoptera</taxon>
        <taxon>Endopterygota</taxon>
        <taxon>Lepidoptera</taxon>
        <taxon>Glossata</taxon>
        <taxon>Ditrysia</taxon>
        <taxon>Papilionoidea</taxon>
        <taxon>Nymphalidae</taxon>
        <taxon>Danainae</taxon>
        <taxon>Danaini</taxon>
        <taxon>Danaina</taxon>
        <taxon>Danaus</taxon>
        <taxon>Danaus</taxon>
    </lineage>
</organism>
<evidence type="ECO:0000256" key="8">
    <source>
        <dbReference type="ARBA" id="ARBA00023242"/>
    </source>
</evidence>
<feature type="binding site" evidence="11">
    <location>
        <begin position="249"/>
        <end position="250"/>
    </location>
    <ligand>
        <name>S-adenosyl-L-methionine</name>
        <dbReference type="ChEBI" id="CHEBI:59789"/>
    </ligand>
</feature>
<dbReference type="PANTHER" id="PTHR23245">
    <property type="entry name" value="TRNA METHYLTRANSFERASE"/>
    <property type="match status" value="1"/>
</dbReference>
<feature type="binding site" evidence="11">
    <location>
        <position position="211"/>
    </location>
    <ligand>
        <name>S-adenosyl-L-methionine</name>
        <dbReference type="ChEBI" id="CHEBI:59789"/>
    </ligand>
</feature>
<keyword evidence="5 11" id="KW-0949">S-adenosyl-L-methionine</keyword>
<keyword evidence="8 11" id="KW-0539">Nucleus</keyword>
<dbReference type="PROSITE" id="PS51684">
    <property type="entry name" value="SAM_MT_TRM5_TYW2"/>
    <property type="match status" value="1"/>
</dbReference>
<evidence type="ECO:0000256" key="6">
    <source>
        <dbReference type="ARBA" id="ARBA00022694"/>
    </source>
</evidence>
<comment type="function">
    <text evidence="9">Involved in mitochondrial tRNA methylation. Specifically methylates the N1 position of guanosine-37 in various tRNAs. Methylation is not dependent on the nature of the nucleoside 5' of the target nucleoside. This is the first step in the biosynthesis of wybutosine (yW), a modified base adjacent to the anticodon of tRNAs and required for accurate decoding.</text>
</comment>
<comment type="similarity">
    <text evidence="11">Belongs to the TRM5 / TYW2 family.</text>
</comment>
<comment type="catalytic activity">
    <reaction evidence="10 11">
        <text>guanosine(37) in tRNA + S-adenosyl-L-methionine = N(1)-methylguanosine(37) in tRNA + S-adenosyl-L-homocysteine + H(+)</text>
        <dbReference type="Rhea" id="RHEA:36899"/>
        <dbReference type="Rhea" id="RHEA-COMP:10145"/>
        <dbReference type="Rhea" id="RHEA-COMP:10147"/>
        <dbReference type="ChEBI" id="CHEBI:15378"/>
        <dbReference type="ChEBI" id="CHEBI:57856"/>
        <dbReference type="ChEBI" id="CHEBI:59789"/>
        <dbReference type="ChEBI" id="CHEBI:73542"/>
        <dbReference type="ChEBI" id="CHEBI:74269"/>
        <dbReference type="EC" id="2.1.1.228"/>
    </reaction>
</comment>
<evidence type="ECO:0000256" key="7">
    <source>
        <dbReference type="ARBA" id="ARBA00023128"/>
    </source>
</evidence>
<gene>
    <name evidence="13" type="ORF">KGM_205828</name>
</gene>